<reference evidence="2 3" key="1">
    <citation type="submission" date="2014-02" db="EMBL/GenBank/DDBJ databases">
        <title>The genome sequence of Colletotrichum simmondsii CBS122122.</title>
        <authorList>
            <person name="Baroncelli R."/>
            <person name="Thon M.R."/>
        </authorList>
    </citation>
    <scope>NUCLEOTIDE SEQUENCE [LARGE SCALE GENOMIC DNA]</scope>
    <source>
        <strain evidence="2 3">CBS122122</strain>
    </source>
</reference>
<accession>A0A135SP76</accession>
<evidence type="ECO:0000313" key="2">
    <source>
        <dbReference type="EMBL" id="KXH37567.1"/>
    </source>
</evidence>
<dbReference type="Proteomes" id="UP000070328">
    <property type="component" value="Unassembled WGS sequence"/>
</dbReference>
<keyword evidence="3" id="KW-1185">Reference proteome</keyword>
<evidence type="ECO:0000313" key="3">
    <source>
        <dbReference type="Proteomes" id="UP000070328"/>
    </source>
</evidence>
<dbReference type="EMBL" id="JFBX01000497">
    <property type="protein sequence ID" value="KXH37567.1"/>
    <property type="molecule type" value="Genomic_DNA"/>
</dbReference>
<feature type="region of interest" description="Disordered" evidence="1">
    <location>
        <begin position="77"/>
        <end position="98"/>
    </location>
</feature>
<sequence length="189" mass="20251">MFGITDARQLHLYCDSGPSGIWHGAEFLMSRLRTEEIPAAVIAKTPSSHHKSPQKSQTDLLIQSLLPLSPLTSLHKLPRKHQKRNIRSKAQDSKHGDAIPARAELAHHAAARDAAALVHFRTREELAVALVPAEDGDEHDGGAVDGEQGADGVELRGEDFEDDEGEGELGEGCAHVGAFEGSLGGADFD</sequence>
<proteinExistence type="predicted"/>
<comment type="caution">
    <text evidence="2">The sequence shown here is derived from an EMBL/GenBank/DDBJ whole genome shotgun (WGS) entry which is preliminary data.</text>
</comment>
<dbReference type="AlphaFoldDB" id="A0A135SP76"/>
<gene>
    <name evidence="2" type="ORF">CSIM01_07495</name>
</gene>
<protein>
    <submittedName>
        <fullName evidence="2">Uncharacterized protein</fullName>
    </submittedName>
</protein>
<name>A0A135SP76_9PEZI</name>
<feature type="compositionally biased region" description="Basic residues" evidence="1">
    <location>
        <begin position="77"/>
        <end position="87"/>
    </location>
</feature>
<evidence type="ECO:0000256" key="1">
    <source>
        <dbReference type="SAM" id="MobiDB-lite"/>
    </source>
</evidence>
<organism evidence="2 3">
    <name type="scientific">Colletotrichum simmondsii</name>
    <dbReference type="NCBI Taxonomy" id="703756"/>
    <lineage>
        <taxon>Eukaryota</taxon>
        <taxon>Fungi</taxon>
        <taxon>Dikarya</taxon>
        <taxon>Ascomycota</taxon>
        <taxon>Pezizomycotina</taxon>
        <taxon>Sordariomycetes</taxon>
        <taxon>Hypocreomycetidae</taxon>
        <taxon>Glomerellales</taxon>
        <taxon>Glomerellaceae</taxon>
        <taxon>Colletotrichum</taxon>
        <taxon>Colletotrichum acutatum species complex</taxon>
    </lineage>
</organism>